<name>A0A3N0B7L1_9ACTN</name>
<protein>
    <recommendedName>
        <fullName evidence="3">DNA-binding protein</fullName>
    </recommendedName>
</protein>
<dbReference type="EMBL" id="QICD01000013">
    <property type="protein sequence ID" value="RNL43214.1"/>
    <property type="molecule type" value="Genomic_DNA"/>
</dbReference>
<dbReference type="Proteomes" id="UP000278632">
    <property type="component" value="Unassembled WGS sequence"/>
</dbReference>
<accession>A0A3N0B7L1</accession>
<comment type="caution">
    <text evidence="1">The sequence shown here is derived from an EMBL/GenBank/DDBJ whole genome shotgun (WGS) entry which is preliminary data.</text>
</comment>
<keyword evidence="2" id="KW-1185">Reference proteome</keyword>
<dbReference type="OrthoDB" id="122388at2"/>
<sequence length="66" mass="7552">MKLAEPAQYFWGVEDVMNALDVSKPTAYKIMEESGCLAPLNRRKRVRVDTFLDYLSPSPHGGEHRE</sequence>
<organism evidence="1 2">
    <name type="scientific">Paraeggerthella hongkongensis</name>
    <dbReference type="NCBI Taxonomy" id="230658"/>
    <lineage>
        <taxon>Bacteria</taxon>
        <taxon>Bacillati</taxon>
        <taxon>Actinomycetota</taxon>
        <taxon>Coriobacteriia</taxon>
        <taxon>Eggerthellales</taxon>
        <taxon>Eggerthellaceae</taxon>
        <taxon>Paraeggerthella</taxon>
    </lineage>
</organism>
<evidence type="ECO:0008006" key="3">
    <source>
        <dbReference type="Google" id="ProtNLM"/>
    </source>
</evidence>
<gene>
    <name evidence="1" type="ORF">DMP08_07735</name>
</gene>
<evidence type="ECO:0000313" key="1">
    <source>
        <dbReference type="EMBL" id="RNL43214.1"/>
    </source>
</evidence>
<dbReference type="AlphaFoldDB" id="A0A3N0B7L1"/>
<proteinExistence type="predicted"/>
<evidence type="ECO:0000313" key="2">
    <source>
        <dbReference type="Proteomes" id="UP000278632"/>
    </source>
</evidence>
<reference evidence="2" key="1">
    <citation type="submission" date="2018-05" db="EMBL/GenBank/DDBJ databases">
        <title>Genome Sequencing of selected type strains of the family Eggerthellaceae.</title>
        <authorList>
            <person name="Danylec N."/>
            <person name="Stoll D.A."/>
            <person name="Doetsch A."/>
            <person name="Huch M."/>
        </authorList>
    </citation>
    <scope>NUCLEOTIDE SEQUENCE [LARGE SCALE GENOMIC DNA]</scope>
    <source>
        <strain evidence="2">DSM 16106</strain>
    </source>
</reference>
<dbReference type="RefSeq" id="WP_123192352.1">
    <property type="nucleotide sequence ID" value="NZ_QICD01000013.1"/>
</dbReference>